<dbReference type="AlphaFoldDB" id="A0AAW1QDR0"/>
<proteinExistence type="predicted"/>
<sequence length="979" mass="109102">MGTRLVRVPQVSGLPQEALTWQSSLTGATCDDPLYKAFSASTNQQQSCSQQCSWDGCAAPLDQHGSDDCSSTSSESQEPESSGSSSHNSTGFGKGSKLDPDKSVVLAMENMSQMTLRVMVIFGTCFSYLGFALAITLIFLDGFKVLPEYHTNQMDVWSLVAGVPCLVIAIILLVAFSDVIIKCHQQGARWSYRRRYLAMINLGILVCNEGNLVFFIMPSIYSLSDPCKWMSAVVYLSAYLRWSFWNGLLLLLLVQVHNAHPWTDQHGHKISRKVVRDVLWSWLWSFTNQWRGIVDFLFGTCLQPISDFDDAQEPPAPAPIELGNHPPNLLIMDAPLAIHLPKAIIWALLQLSLTAQFILTLAVPDDVIYDVGHDCGARQWICRYRVWQIPVPTLVQIFWLLYLIFFLKYLYTGMQHVRQLPYASYRLGRLLTQLYAHGNVAGIISFFVCQIVAGSVRPESQCIFNGHAWVNLPLTLMVTEVSVSLAFLFMPRLPGKSNPYLQAGLQVFAWAESQVEDRRQQRERYTGGSKSLSQQPIFCFERALKLLYFSALAYDIEEAGSISSIKNVGVCARFRHAVSGKSPSRNNKLLLTRRRLLGQGLADAACLKEDLEASTPKEDLEGLNAMEDLKAPSDVNDLDKNGKQQCVIQEALALFALKHYRLLYEPLTDSKAVVAWNEDTILVSFRGTASMKAAKLDLKAHRVCHPPKRGSGWRHTRPCVHAGFLASWQGNGFDKTLLSLIWKEILQERIPQTQPRVIVTGHSLGGALATLAAFDIAKELSLTHISVVTFGAPRTGNRAFAREYEQLVPDTWHIINAKDPVTHWAKFGGFYKRCGHRVLVSASGDMLVRPSYLELRAHFATMKLRTRVKDHYLRSYRHVFLNVLRTQLGPRGVDSGVQGCLHLAQSVDLKQLLPMADAQLSQAETEMLHGGVSRMSSQPVLGGAVSTMRHALSMSGQRSASKEQGINGESAAKHPEDEV</sequence>
<dbReference type="PANTHER" id="PTHR45856">
    <property type="entry name" value="ALPHA/BETA-HYDROLASES SUPERFAMILY PROTEIN"/>
    <property type="match status" value="1"/>
</dbReference>
<comment type="caution">
    <text evidence="4">The sequence shown here is derived from an EMBL/GenBank/DDBJ whole genome shotgun (WGS) entry which is preliminary data.</text>
</comment>
<evidence type="ECO:0000313" key="4">
    <source>
        <dbReference type="EMBL" id="KAK9819541.1"/>
    </source>
</evidence>
<feature type="transmembrane region" description="Helical" evidence="2">
    <location>
        <begin position="233"/>
        <end position="254"/>
    </location>
</feature>
<feature type="region of interest" description="Disordered" evidence="1">
    <location>
        <begin position="65"/>
        <end position="97"/>
    </location>
</feature>
<evidence type="ECO:0000313" key="5">
    <source>
        <dbReference type="Proteomes" id="UP001438707"/>
    </source>
</evidence>
<keyword evidence="2" id="KW-0472">Membrane</keyword>
<dbReference type="Gene3D" id="3.40.50.1820">
    <property type="entry name" value="alpha/beta hydrolase"/>
    <property type="match status" value="1"/>
</dbReference>
<reference evidence="4 5" key="1">
    <citation type="journal article" date="2024" name="Nat. Commun.">
        <title>Phylogenomics reveals the evolutionary origins of lichenization in chlorophyte algae.</title>
        <authorList>
            <person name="Puginier C."/>
            <person name="Libourel C."/>
            <person name="Otte J."/>
            <person name="Skaloud P."/>
            <person name="Haon M."/>
            <person name="Grisel S."/>
            <person name="Petersen M."/>
            <person name="Berrin J.G."/>
            <person name="Delaux P.M."/>
            <person name="Dal Grande F."/>
            <person name="Keller J."/>
        </authorList>
    </citation>
    <scope>NUCLEOTIDE SEQUENCE [LARGE SCALE GENOMIC DNA]</scope>
    <source>
        <strain evidence="4 5">SAG 2145</strain>
    </source>
</reference>
<feature type="transmembrane region" description="Helical" evidence="2">
    <location>
        <begin position="118"/>
        <end position="140"/>
    </location>
</feature>
<feature type="transmembrane region" description="Helical" evidence="2">
    <location>
        <begin position="468"/>
        <end position="490"/>
    </location>
</feature>
<gene>
    <name evidence="4" type="ORF">WJX74_007804</name>
</gene>
<feature type="transmembrane region" description="Helical" evidence="2">
    <location>
        <begin position="196"/>
        <end position="221"/>
    </location>
</feature>
<dbReference type="Proteomes" id="UP001438707">
    <property type="component" value="Unassembled WGS sequence"/>
</dbReference>
<organism evidence="4 5">
    <name type="scientific">Apatococcus lobatus</name>
    <dbReference type="NCBI Taxonomy" id="904363"/>
    <lineage>
        <taxon>Eukaryota</taxon>
        <taxon>Viridiplantae</taxon>
        <taxon>Chlorophyta</taxon>
        <taxon>core chlorophytes</taxon>
        <taxon>Trebouxiophyceae</taxon>
        <taxon>Chlorellales</taxon>
        <taxon>Chlorellaceae</taxon>
        <taxon>Apatococcus</taxon>
    </lineage>
</organism>
<keyword evidence="2" id="KW-0812">Transmembrane</keyword>
<feature type="compositionally biased region" description="Polar residues" evidence="1">
    <location>
        <begin position="954"/>
        <end position="964"/>
    </location>
</feature>
<feature type="transmembrane region" description="Helical" evidence="2">
    <location>
        <begin position="393"/>
        <end position="413"/>
    </location>
</feature>
<name>A0AAW1QDR0_9CHLO</name>
<keyword evidence="5" id="KW-1185">Reference proteome</keyword>
<feature type="transmembrane region" description="Helical" evidence="2">
    <location>
        <begin position="434"/>
        <end position="456"/>
    </location>
</feature>
<dbReference type="InterPro" id="IPR051218">
    <property type="entry name" value="Sec_MonoDiacylglyc_Lipase"/>
</dbReference>
<dbReference type="CDD" id="cd00519">
    <property type="entry name" value="Lipase_3"/>
    <property type="match status" value="1"/>
</dbReference>
<evidence type="ECO:0000259" key="3">
    <source>
        <dbReference type="Pfam" id="PF01764"/>
    </source>
</evidence>
<dbReference type="InterPro" id="IPR002921">
    <property type="entry name" value="Fungal_lipase-type"/>
</dbReference>
<dbReference type="PANTHER" id="PTHR45856:SF24">
    <property type="entry name" value="FUNGAL LIPASE-LIKE DOMAIN-CONTAINING PROTEIN"/>
    <property type="match status" value="1"/>
</dbReference>
<evidence type="ECO:0000256" key="1">
    <source>
        <dbReference type="SAM" id="MobiDB-lite"/>
    </source>
</evidence>
<accession>A0AAW1QDR0</accession>
<evidence type="ECO:0000256" key="2">
    <source>
        <dbReference type="SAM" id="Phobius"/>
    </source>
</evidence>
<protein>
    <recommendedName>
        <fullName evidence="3">Fungal lipase-type domain-containing protein</fullName>
    </recommendedName>
</protein>
<dbReference type="EMBL" id="JALJOS010000046">
    <property type="protein sequence ID" value="KAK9819541.1"/>
    <property type="molecule type" value="Genomic_DNA"/>
</dbReference>
<keyword evidence="2" id="KW-1133">Transmembrane helix</keyword>
<dbReference type="GO" id="GO:0006629">
    <property type="term" value="P:lipid metabolic process"/>
    <property type="evidence" value="ECO:0007669"/>
    <property type="project" value="InterPro"/>
</dbReference>
<dbReference type="Pfam" id="PF01764">
    <property type="entry name" value="Lipase_3"/>
    <property type="match status" value="1"/>
</dbReference>
<feature type="compositionally biased region" description="Low complexity" evidence="1">
    <location>
        <begin position="70"/>
        <end position="89"/>
    </location>
</feature>
<feature type="region of interest" description="Disordered" evidence="1">
    <location>
        <begin position="951"/>
        <end position="979"/>
    </location>
</feature>
<dbReference type="InterPro" id="IPR029058">
    <property type="entry name" value="AB_hydrolase_fold"/>
</dbReference>
<dbReference type="SUPFAM" id="SSF53474">
    <property type="entry name" value="alpha/beta-Hydrolases"/>
    <property type="match status" value="1"/>
</dbReference>
<feature type="domain" description="Fungal lipase-type" evidence="3">
    <location>
        <begin position="683"/>
        <end position="824"/>
    </location>
</feature>
<feature type="transmembrane region" description="Helical" evidence="2">
    <location>
        <begin position="156"/>
        <end position="176"/>
    </location>
</feature>